<proteinExistence type="predicted"/>
<feature type="transmembrane region" description="Helical" evidence="16">
    <location>
        <begin position="455"/>
        <end position="476"/>
    </location>
</feature>
<gene>
    <name evidence="17" type="ORF">THAOC_30326</name>
</gene>
<keyword evidence="14" id="KW-1208">Phospholipid metabolism</keyword>
<evidence type="ECO:0000313" key="18">
    <source>
        <dbReference type="Proteomes" id="UP000266841"/>
    </source>
</evidence>
<evidence type="ECO:0000256" key="5">
    <source>
        <dbReference type="ARBA" id="ARBA00022603"/>
    </source>
</evidence>
<evidence type="ECO:0000256" key="15">
    <source>
        <dbReference type="ARBA" id="ARBA00034137"/>
    </source>
</evidence>
<dbReference type="OrthoDB" id="8300106at2759"/>
<evidence type="ECO:0000256" key="2">
    <source>
        <dbReference type="ARBA" id="ARBA00004969"/>
    </source>
</evidence>
<keyword evidence="8 16" id="KW-0812">Transmembrane</keyword>
<evidence type="ECO:0000256" key="6">
    <source>
        <dbReference type="ARBA" id="ARBA00022679"/>
    </source>
</evidence>
<keyword evidence="12 16" id="KW-0472">Membrane</keyword>
<protein>
    <recommendedName>
        <fullName evidence="15">phosphatidyl-N-methylethanolamine N-methyltransferase</fullName>
        <ecNumber evidence="15">2.1.1.71</ecNumber>
    </recommendedName>
</protein>
<keyword evidence="4" id="KW-0444">Lipid biosynthesis</keyword>
<dbReference type="EMBL" id="AGNL01043276">
    <property type="protein sequence ID" value="EJK50634.1"/>
    <property type="molecule type" value="Genomic_DNA"/>
</dbReference>
<dbReference type="AlphaFoldDB" id="K0REI5"/>
<evidence type="ECO:0000313" key="17">
    <source>
        <dbReference type="EMBL" id="EJK50634.1"/>
    </source>
</evidence>
<feature type="transmembrane region" description="Helical" evidence="16">
    <location>
        <begin position="28"/>
        <end position="48"/>
    </location>
</feature>
<reference evidence="17 18" key="1">
    <citation type="journal article" date="2012" name="Genome Biol.">
        <title>Genome and low-iron response of an oceanic diatom adapted to chronic iron limitation.</title>
        <authorList>
            <person name="Lommer M."/>
            <person name="Specht M."/>
            <person name="Roy A.S."/>
            <person name="Kraemer L."/>
            <person name="Andreson R."/>
            <person name="Gutowska M.A."/>
            <person name="Wolf J."/>
            <person name="Bergner S.V."/>
            <person name="Schilhabel M.B."/>
            <person name="Klostermeier U.C."/>
            <person name="Beiko R.G."/>
            <person name="Rosenstiel P."/>
            <person name="Hippler M."/>
            <person name="Laroche J."/>
        </authorList>
    </citation>
    <scope>NUCLEOTIDE SEQUENCE [LARGE SCALE GENOMIC DNA]</scope>
    <source>
        <strain evidence="17 18">CCMP1005</strain>
    </source>
</reference>
<evidence type="ECO:0000256" key="3">
    <source>
        <dbReference type="ARBA" id="ARBA00005189"/>
    </source>
</evidence>
<dbReference type="OMA" id="THYCMYI"/>
<evidence type="ECO:0000256" key="7">
    <source>
        <dbReference type="ARBA" id="ARBA00022691"/>
    </source>
</evidence>
<feature type="transmembrane region" description="Helical" evidence="16">
    <location>
        <begin position="496"/>
        <end position="516"/>
    </location>
</feature>
<dbReference type="eggNOG" id="ENOG502QWRE">
    <property type="taxonomic scope" value="Eukaryota"/>
</dbReference>
<dbReference type="EC" id="2.1.1.71" evidence="15"/>
<keyword evidence="11" id="KW-0443">Lipid metabolism</keyword>
<keyword evidence="18" id="KW-1185">Reference proteome</keyword>
<dbReference type="Pfam" id="PF04191">
    <property type="entry name" value="PEMT"/>
    <property type="match status" value="1"/>
</dbReference>
<evidence type="ECO:0000256" key="8">
    <source>
        <dbReference type="ARBA" id="ARBA00022692"/>
    </source>
</evidence>
<dbReference type="GO" id="GO:0006656">
    <property type="term" value="P:phosphatidylcholine biosynthetic process"/>
    <property type="evidence" value="ECO:0007669"/>
    <property type="project" value="UniProtKB-UniPathway"/>
</dbReference>
<comment type="subcellular location">
    <subcellularLocation>
        <location evidence="1">Endoplasmic reticulum membrane</location>
        <topology evidence="1">Multi-pass membrane protein</topology>
    </subcellularLocation>
</comment>
<keyword evidence="13" id="KW-0594">Phospholipid biosynthesis</keyword>
<dbReference type="PANTHER" id="PTHR15458">
    <property type="entry name" value="PHOSPHATIDYLETHANOLAMINE N-METHYLTRANSFERASE"/>
    <property type="match status" value="1"/>
</dbReference>
<dbReference type="GO" id="GO:0000773">
    <property type="term" value="F:phosphatidyl-N-methylethanolamine N-methyltransferase activity"/>
    <property type="evidence" value="ECO:0007669"/>
    <property type="project" value="UniProtKB-EC"/>
</dbReference>
<evidence type="ECO:0000256" key="14">
    <source>
        <dbReference type="ARBA" id="ARBA00023264"/>
    </source>
</evidence>
<evidence type="ECO:0000256" key="13">
    <source>
        <dbReference type="ARBA" id="ARBA00023209"/>
    </source>
</evidence>
<dbReference type="GO" id="GO:0032259">
    <property type="term" value="P:methylation"/>
    <property type="evidence" value="ECO:0007669"/>
    <property type="project" value="UniProtKB-KW"/>
</dbReference>
<dbReference type="GO" id="GO:0005789">
    <property type="term" value="C:endoplasmic reticulum membrane"/>
    <property type="evidence" value="ECO:0007669"/>
    <property type="project" value="UniProtKB-SubCell"/>
</dbReference>
<evidence type="ECO:0000256" key="9">
    <source>
        <dbReference type="ARBA" id="ARBA00022824"/>
    </source>
</evidence>
<evidence type="ECO:0000256" key="4">
    <source>
        <dbReference type="ARBA" id="ARBA00022516"/>
    </source>
</evidence>
<keyword evidence="9" id="KW-0256">Endoplasmic reticulum</keyword>
<dbReference type="Proteomes" id="UP000266841">
    <property type="component" value="Unassembled WGS sequence"/>
</dbReference>
<dbReference type="PANTHER" id="PTHR15458:SF5">
    <property type="entry name" value="PHOSPHATIDYLETHANOLAMINE N-METHYLTRANSFERASE"/>
    <property type="match status" value="1"/>
</dbReference>
<evidence type="ECO:0000256" key="10">
    <source>
        <dbReference type="ARBA" id="ARBA00022989"/>
    </source>
</evidence>
<evidence type="ECO:0000256" key="1">
    <source>
        <dbReference type="ARBA" id="ARBA00004477"/>
    </source>
</evidence>
<sequence>MITTPMGVVASLVALRQATVTFEYVYEVILILYLMSLFVTLGNFRLWLATTAWMAGLAAVAERLVPTFTDSDCAKLLAAGFLGQELAHLITGEKTFQSTYQFKTLSWPVMLLEHTYFLLPLCIDALIHMPESFASWIVAHNFVVRCKLTDANDKKAMKTIVDFVTEEDPARDCTAHWWYQKLNSDVRDAFTHVMECPEILGMFQKRFRSDAYAIETIPAMNEIYVSSSHHDNNSDTVFYTQHCDGPWSVYPFCHVYRVMLAVNENVQVETHFTMEGGGGCLSDGDAVGFDYNREIHVISDLPTKNKDRRITCKMHYVVYPRCFGRFGKLLGILTTWYNTNARNLFLATIKPRGLIWKFMAWVVVFTTKRVRELEKYAGLNNVMTTVALYVLGQYIHPRFFMCATSFTHYCMYIATYHVRTGINFGVFKRNVVYFKAIALTHLCVNYIANFTYDPVSIAMILMGYGLSTSAVMALGIDQTYFGVELGVMEPNFVSGFPYNVVPHPMIVGSMIGLLGLHKMDTFRTALPYLVPMHCFMYFTHMVQEQAQDIYRNAEERKANSVKRSNREKAKAA</sequence>
<accession>K0REI5</accession>
<name>K0REI5_THAOC</name>
<keyword evidence="10 16" id="KW-1133">Transmembrane helix</keyword>
<organism evidence="17 18">
    <name type="scientific">Thalassiosira oceanica</name>
    <name type="common">Marine diatom</name>
    <dbReference type="NCBI Taxonomy" id="159749"/>
    <lineage>
        <taxon>Eukaryota</taxon>
        <taxon>Sar</taxon>
        <taxon>Stramenopiles</taxon>
        <taxon>Ochrophyta</taxon>
        <taxon>Bacillariophyta</taxon>
        <taxon>Coscinodiscophyceae</taxon>
        <taxon>Thalassiosirophycidae</taxon>
        <taxon>Thalassiosirales</taxon>
        <taxon>Thalassiosiraceae</taxon>
        <taxon>Thalassiosira</taxon>
    </lineage>
</organism>
<keyword evidence="7" id="KW-0949">S-adenosyl-L-methionine</keyword>
<feature type="transmembrane region" description="Helical" evidence="16">
    <location>
        <begin position="399"/>
        <end position="418"/>
    </location>
</feature>
<dbReference type="InterPro" id="IPR007318">
    <property type="entry name" value="Phopholipid_MeTrfase"/>
</dbReference>
<keyword evidence="6" id="KW-0808">Transferase</keyword>
<keyword evidence="5" id="KW-0489">Methyltransferase</keyword>
<evidence type="ECO:0000256" key="12">
    <source>
        <dbReference type="ARBA" id="ARBA00023136"/>
    </source>
</evidence>
<dbReference type="UniPathway" id="UPA00753"/>
<comment type="caution">
    <text evidence="17">The sequence shown here is derived from an EMBL/GenBank/DDBJ whole genome shotgun (WGS) entry which is preliminary data.</text>
</comment>
<dbReference type="InterPro" id="IPR024960">
    <property type="entry name" value="PEMT/MFAP"/>
</dbReference>
<comment type="pathway">
    <text evidence="3">Lipid metabolism.</text>
</comment>
<evidence type="ECO:0000256" key="11">
    <source>
        <dbReference type="ARBA" id="ARBA00023098"/>
    </source>
</evidence>
<comment type="pathway">
    <text evidence="2">Phospholipid metabolism; phosphatidylcholine biosynthesis.</text>
</comment>
<evidence type="ECO:0000256" key="16">
    <source>
        <dbReference type="SAM" id="Phobius"/>
    </source>
</evidence>